<sequence length="296" mass="29597">MSIRTLASSVVAAGAALALSAVVVLAPTPAASKASGAVAGFAGDPGSNGGDRACTLCHGTNALNSGEGGVTVEVDPMVEPGATVPITVTVDNQTEPASEGSRRQGFEAVVRDAETGELWGRAVLTDATVTRYAEGDTDEAYVTHTLEGTSKSSWTFAWEPGMERSGTARVYVAGNAADGNGTSSGDHIYTTTSDVVVGPVAAEGGPEAAFAVGAARPNPVRRGAAARLALSLDRPGPVAATLVDGLGRTVRQVAEAERAAGASVLAVSAAGLAPGTYFVVVDGPGGRRTQPLVVIR</sequence>
<proteinExistence type="predicted"/>
<dbReference type="Proteomes" id="UP000216339">
    <property type="component" value="Unassembled WGS sequence"/>
</dbReference>
<evidence type="ECO:0000313" key="2">
    <source>
        <dbReference type="EMBL" id="PAP76667.1"/>
    </source>
</evidence>
<name>A0A271J020_9BACT</name>
<reference evidence="2 3" key="1">
    <citation type="submission" date="2016-11" db="EMBL/GenBank/DDBJ databases">
        <title>Study of marine rhodopsin-containing bacteria.</title>
        <authorList>
            <person name="Yoshizawa S."/>
            <person name="Kumagai Y."/>
            <person name="Kogure K."/>
        </authorList>
    </citation>
    <scope>NUCLEOTIDE SEQUENCE [LARGE SCALE GENOMIC DNA]</scope>
    <source>
        <strain evidence="2 3">SAORIC-28</strain>
    </source>
</reference>
<dbReference type="OrthoDB" id="663485at2"/>
<keyword evidence="3" id="KW-1185">Reference proteome</keyword>
<protein>
    <recommendedName>
        <fullName evidence="4">Reelin domain-containing protein</fullName>
    </recommendedName>
</protein>
<dbReference type="EMBL" id="MQWD01000001">
    <property type="protein sequence ID" value="PAP76667.1"/>
    <property type="molecule type" value="Genomic_DNA"/>
</dbReference>
<evidence type="ECO:0008006" key="4">
    <source>
        <dbReference type="Google" id="ProtNLM"/>
    </source>
</evidence>
<feature type="signal peptide" evidence="1">
    <location>
        <begin position="1"/>
        <end position="26"/>
    </location>
</feature>
<evidence type="ECO:0000256" key="1">
    <source>
        <dbReference type="SAM" id="SignalP"/>
    </source>
</evidence>
<dbReference type="AlphaFoldDB" id="A0A271J020"/>
<organism evidence="2 3">
    <name type="scientific">Rubrivirga marina</name>
    <dbReference type="NCBI Taxonomy" id="1196024"/>
    <lineage>
        <taxon>Bacteria</taxon>
        <taxon>Pseudomonadati</taxon>
        <taxon>Rhodothermota</taxon>
        <taxon>Rhodothermia</taxon>
        <taxon>Rhodothermales</taxon>
        <taxon>Rubricoccaceae</taxon>
        <taxon>Rubrivirga</taxon>
    </lineage>
</organism>
<dbReference type="NCBIfam" id="NF041895">
    <property type="entry name" value="choice_anch_V"/>
    <property type="match status" value="1"/>
</dbReference>
<comment type="caution">
    <text evidence="2">The sequence shown here is derived from an EMBL/GenBank/DDBJ whole genome shotgun (WGS) entry which is preliminary data.</text>
</comment>
<feature type="chain" id="PRO_5012695923" description="Reelin domain-containing protein" evidence="1">
    <location>
        <begin position="27"/>
        <end position="296"/>
    </location>
</feature>
<keyword evidence="1" id="KW-0732">Signal</keyword>
<dbReference type="RefSeq" id="WP_095510327.1">
    <property type="nucleotide sequence ID" value="NZ_MQWD01000001.1"/>
</dbReference>
<evidence type="ECO:0000313" key="3">
    <source>
        <dbReference type="Proteomes" id="UP000216339"/>
    </source>
</evidence>
<gene>
    <name evidence="2" type="ORF">BSZ37_09540</name>
</gene>
<accession>A0A271J020</accession>